<evidence type="ECO:0000256" key="13">
    <source>
        <dbReference type="ARBA" id="ARBA00026013"/>
    </source>
</evidence>
<name>A0A178MVI4_9PROT</name>
<dbReference type="STRING" id="1437059.A6A05_09335"/>
<dbReference type="PROSITE" id="PS00152">
    <property type="entry name" value="ATPASE_ALPHA_BETA"/>
    <property type="match status" value="1"/>
</dbReference>
<dbReference type="GO" id="GO:0046933">
    <property type="term" value="F:proton-transporting ATP synthase activity, rotational mechanism"/>
    <property type="evidence" value="ECO:0007669"/>
    <property type="project" value="UniProtKB-UniRule"/>
</dbReference>
<dbReference type="InterPro" id="IPR000793">
    <property type="entry name" value="ATP_synth_asu_C"/>
</dbReference>
<evidence type="ECO:0000256" key="12">
    <source>
        <dbReference type="ARBA" id="ARBA00023310"/>
    </source>
</evidence>
<evidence type="ECO:0000256" key="9">
    <source>
        <dbReference type="ARBA" id="ARBA00023065"/>
    </source>
</evidence>
<keyword evidence="7 14" id="KW-0067">ATP-binding</keyword>
<evidence type="ECO:0000313" key="19">
    <source>
        <dbReference type="Proteomes" id="UP000078543"/>
    </source>
</evidence>
<evidence type="ECO:0000256" key="1">
    <source>
        <dbReference type="ARBA" id="ARBA00003784"/>
    </source>
</evidence>
<feature type="domain" description="ATPase F1/V1/A1 complex alpha/beta subunit N-terminal" evidence="17">
    <location>
        <begin position="25"/>
        <end position="92"/>
    </location>
</feature>
<keyword evidence="11 14" id="KW-0139">CF(1)</keyword>
<comment type="function">
    <text evidence="1 14">Produces ATP from ADP in the presence of a proton gradient across the membrane. The alpha chain is a regulatory subunit.</text>
</comment>
<keyword evidence="8 14" id="KW-1278">Translocase</keyword>
<dbReference type="Pfam" id="PF00006">
    <property type="entry name" value="ATP-synt_ab"/>
    <property type="match status" value="1"/>
</dbReference>
<evidence type="ECO:0000256" key="14">
    <source>
        <dbReference type="HAMAP-Rule" id="MF_01346"/>
    </source>
</evidence>
<dbReference type="InterPro" id="IPR023366">
    <property type="entry name" value="ATP_synth_asu-like_sf"/>
</dbReference>
<dbReference type="NCBIfam" id="TIGR00962">
    <property type="entry name" value="atpA"/>
    <property type="match status" value="1"/>
</dbReference>
<dbReference type="CDD" id="cd01132">
    <property type="entry name" value="F1-ATPase_alpha_CD"/>
    <property type="match status" value="1"/>
</dbReference>
<keyword evidence="19" id="KW-1185">Reference proteome</keyword>
<dbReference type="SUPFAM" id="SSF52540">
    <property type="entry name" value="P-loop containing nucleoside triphosphate hydrolases"/>
    <property type="match status" value="1"/>
</dbReference>
<keyword evidence="14" id="KW-1003">Cell membrane</keyword>
<dbReference type="Gene3D" id="3.40.50.300">
    <property type="entry name" value="P-loop containing nucleotide triphosphate hydrolases"/>
    <property type="match status" value="1"/>
</dbReference>
<dbReference type="Pfam" id="PF02874">
    <property type="entry name" value="ATP-synt_ab_N"/>
    <property type="match status" value="1"/>
</dbReference>
<dbReference type="FunFam" id="1.20.150.20:FF:000001">
    <property type="entry name" value="ATP synthase subunit alpha"/>
    <property type="match status" value="1"/>
</dbReference>
<proteinExistence type="inferred from homology"/>
<evidence type="ECO:0000256" key="4">
    <source>
        <dbReference type="ARBA" id="ARBA00022448"/>
    </source>
</evidence>
<dbReference type="Gene3D" id="2.40.30.20">
    <property type="match status" value="1"/>
</dbReference>
<reference evidence="18 19" key="1">
    <citation type="submission" date="2016-04" db="EMBL/GenBank/DDBJ databases">
        <title>Draft genome sequence of freshwater magnetotactic bacteria Magnetospirillum marisnigri SP-1 and Magnetospirillum moscoviense BB-1.</title>
        <authorList>
            <person name="Koziaeva V."/>
            <person name="Dziuba M.V."/>
            <person name="Ivanov T.M."/>
            <person name="Kuznetsov B."/>
            <person name="Grouzdev D.S."/>
        </authorList>
    </citation>
    <scope>NUCLEOTIDE SEQUENCE [LARGE SCALE GENOMIC DNA]</scope>
    <source>
        <strain evidence="18 19">BB-1</strain>
    </source>
</reference>
<dbReference type="InterPro" id="IPR005294">
    <property type="entry name" value="ATP_synth_F1_asu"/>
</dbReference>
<dbReference type="InterPro" id="IPR036121">
    <property type="entry name" value="ATPase_F1/V1/A1_a/bsu_N_sf"/>
</dbReference>
<dbReference type="InterPro" id="IPR033732">
    <property type="entry name" value="ATP_synth_F1_a_nt-bd_dom"/>
</dbReference>
<keyword evidence="12 14" id="KW-0066">ATP synthesis</keyword>
<comment type="similarity">
    <text evidence="3 14">Belongs to the ATPase alpha/beta chains family.</text>
</comment>
<dbReference type="EC" id="7.1.2.2" evidence="14"/>
<dbReference type="InterPro" id="IPR020003">
    <property type="entry name" value="ATPase_a/bsu_AS"/>
</dbReference>
<dbReference type="InterPro" id="IPR000194">
    <property type="entry name" value="ATPase_F1/V1/A1_a/bsu_nucl-bd"/>
</dbReference>
<sequence length="509" mass="54955">MEIRAAEISAILKQQIANFGTEAEVAEVGQVLSVGDGIARVHGLDKVQAGEMVEFPGGIKGMALNLESDNVGVVIFGDDRNIKEGDVVKRTGAIVDVPVGKGLLGRVVDALGNPIDGKGPIASDQRSRVDVKAPGIIPRKSVHEPMSTGIKAVDALIPVGRGQRELVIGDRQTGKTAILIDTIINQKRWHDASDEKAKLFCIYVAVGQKRSTVAQIVKTLTDYGAMDYTIVVAATASEPAPLQFIAPYAGCAMGEYFRDNGMHALIIYDDLSKQAVAYRQMSLLLRRPPGREAYPGDVFYLHSRLLERAAKMGDAAGAGSLTALPVIETQANDVSAYIPTNVISITDGQIFLETDLFYKGIRPAVNVGLSVSRVGSAAQIKAMKQVSGSIKLELAQYREMAAFAQFASDLDPATQKLLNRGARLTELLKQPQYSPMPTEEEVIAIYAGVKGYLDKLDLRDVGRFETAMLSEMRAKHADILTAIATEKQISAQTEEKLKAFFDAFSKTFA</sequence>
<dbReference type="Pfam" id="PF00306">
    <property type="entry name" value="ATP-synt_ab_C"/>
    <property type="match status" value="1"/>
</dbReference>
<dbReference type="RefSeq" id="WP_068498693.1">
    <property type="nucleotide sequence ID" value="NZ_LWQU01000123.1"/>
</dbReference>
<dbReference type="Gene3D" id="1.20.150.20">
    <property type="entry name" value="ATP synthase alpha/beta chain, C-terminal domain"/>
    <property type="match status" value="1"/>
</dbReference>
<dbReference type="PANTHER" id="PTHR48082:SF2">
    <property type="entry name" value="ATP SYNTHASE SUBUNIT ALPHA, MITOCHONDRIAL"/>
    <property type="match status" value="1"/>
</dbReference>
<evidence type="ECO:0000256" key="6">
    <source>
        <dbReference type="ARBA" id="ARBA00022781"/>
    </source>
</evidence>
<dbReference type="InterPro" id="IPR038376">
    <property type="entry name" value="ATP_synth_asu_C_sf"/>
</dbReference>
<dbReference type="PIRSF" id="PIRSF039088">
    <property type="entry name" value="F_ATPase_subunit_alpha"/>
    <property type="match status" value="1"/>
</dbReference>
<comment type="subcellular location">
    <subcellularLocation>
        <location evidence="14">Cell membrane</location>
        <topology evidence="14">Peripheral membrane protein</topology>
    </subcellularLocation>
    <subcellularLocation>
        <location evidence="2">Membrane</location>
    </subcellularLocation>
</comment>
<dbReference type="InterPro" id="IPR027417">
    <property type="entry name" value="P-loop_NTPase"/>
</dbReference>
<evidence type="ECO:0000256" key="11">
    <source>
        <dbReference type="ARBA" id="ARBA00023196"/>
    </source>
</evidence>
<dbReference type="NCBIfam" id="NF009884">
    <property type="entry name" value="PRK13343.1"/>
    <property type="match status" value="1"/>
</dbReference>
<protein>
    <recommendedName>
        <fullName evidence="14">ATP synthase subunit alpha</fullName>
        <ecNumber evidence="14">7.1.2.2</ecNumber>
    </recommendedName>
    <alternativeName>
        <fullName evidence="14">ATP synthase F1 sector subunit alpha</fullName>
    </alternativeName>
    <alternativeName>
        <fullName evidence="14">F-ATPase subunit alpha</fullName>
    </alternativeName>
</protein>
<evidence type="ECO:0000256" key="10">
    <source>
        <dbReference type="ARBA" id="ARBA00023136"/>
    </source>
</evidence>
<dbReference type="EMBL" id="LWQU01000123">
    <property type="protein sequence ID" value="OAN54004.1"/>
    <property type="molecule type" value="Genomic_DNA"/>
</dbReference>
<evidence type="ECO:0000256" key="3">
    <source>
        <dbReference type="ARBA" id="ARBA00008936"/>
    </source>
</evidence>
<evidence type="ECO:0000259" key="16">
    <source>
        <dbReference type="Pfam" id="PF00306"/>
    </source>
</evidence>
<dbReference type="GO" id="GO:0005886">
    <property type="term" value="C:plasma membrane"/>
    <property type="evidence" value="ECO:0007669"/>
    <property type="project" value="UniProtKB-SubCell"/>
</dbReference>
<dbReference type="SUPFAM" id="SSF47917">
    <property type="entry name" value="C-terminal domain of alpha and beta subunits of F1 ATP synthase"/>
    <property type="match status" value="1"/>
</dbReference>
<gene>
    <name evidence="14" type="primary">atpA</name>
    <name evidence="18" type="ORF">A6A05_09335</name>
</gene>
<dbReference type="GO" id="GO:0045259">
    <property type="term" value="C:proton-transporting ATP synthase complex"/>
    <property type="evidence" value="ECO:0007669"/>
    <property type="project" value="UniProtKB-KW"/>
</dbReference>
<feature type="site" description="Required for activity" evidence="14">
    <location>
        <position position="370"/>
    </location>
</feature>
<dbReference type="HAMAP" id="MF_01346">
    <property type="entry name" value="ATP_synth_alpha_bact"/>
    <property type="match status" value="1"/>
</dbReference>
<evidence type="ECO:0000259" key="17">
    <source>
        <dbReference type="Pfam" id="PF02874"/>
    </source>
</evidence>
<dbReference type="GO" id="GO:0005524">
    <property type="term" value="F:ATP binding"/>
    <property type="evidence" value="ECO:0007669"/>
    <property type="project" value="UniProtKB-UniRule"/>
</dbReference>
<dbReference type="CDD" id="cd18116">
    <property type="entry name" value="ATP-synt_F1_alpha_N"/>
    <property type="match status" value="1"/>
</dbReference>
<keyword evidence="6 14" id="KW-0375">Hydrogen ion transport</keyword>
<dbReference type="GO" id="GO:0043531">
    <property type="term" value="F:ADP binding"/>
    <property type="evidence" value="ECO:0007669"/>
    <property type="project" value="TreeGrafter"/>
</dbReference>
<evidence type="ECO:0000256" key="2">
    <source>
        <dbReference type="ARBA" id="ARBA00004370"/>
    </source>
</evidence>
<dbReference type="AlphaFoldDB" id="A0A178MVI4"/>
<evidence type="ECO:0000259" key="15">
    <source>
        <dbReference type="Pfam" id="PF00006"/>
    </source>
</evidence>
<dbReference type="FunFam" id="2.40.30.20:FF:000001">
    <property type="entry name" value="ATP synthase subunit alpha"/>
    <property type="match status" value="1"/>
</dbReference>
<evidence type="ECO:0000256" key="7">
    <source>
        <dbReference type="ARBA" id="ARBA00022840"/>
    </source>
</evidence>
<evidence type="ECO:0000256" key="5">
    <source>
        <dbReference type="ARBA" id="ARBA00022741"/>
    </source>
</evidence>
<dbReference type="Proteomes" id="UP000078543">
    <property type="component" value="Unassembled WGS sequence"/>
</dbReference>
<dbReference type="PANTHER" id="PTHR48082">
    <property type="entry name" value="ATP SYNTHASE SUBUNIT ALPHA, MITOCHONDRIAL"/>
    <property type="match status" value="1"/>
</dbReference>
<keyword evidence="10 14" id="KW-0472">Membrane</keyword>
<dbReference type="SUPFAM" id="SSF50615">
    <property type="entry name" value="N-terminal domain of alpha and beta subunits of F1 ATP synthase"/>
    <property type="match status" value="1"/>
</dbReference>
<accession>A0A178MVI4</accession>
<feature type="domain" description="ATPase F1/V1/A1 complex alpha/beta subunit nucleotide-binding" evidence="15">
    <location>
        <begin position="149"/>
        <end position="372"/>
    </location>
</feature>
<keyword evidence="5 14" id="KW-0547">Nucleotide-binding</keyword>
<organism evidence="18 19">
    <name type="scientific">Magnetospirillum moscoviense</name>
    <dbReference type="NCBI Taxonomy" id="1437059"/>
    <lineage>
        <taxon>Bacteria</taxon>
        <taxon>Pseudomonadati</taxon>
        <taxon>Pseudomonadota</taxon>
        <taxon>Alphaproteobacteria</taxon>
        <taxon>Rhodospirillales</taxon>
        <taxon>Rhodospirillaceae</taxon>
        <taxon>Magnetospirillum</taxon>
    </lineage>
</organism>
<keyword evidence="9 14" id="KW-0406">Ion transport</keyword>
<comment type="catalytic activity">
    <reaction evidence="14">
        <text>ATP + H2O + 4 H(+)(in) = ADP + phosphate + 5 H(+)(out)</text>
        <dbReference type="Rhea" id="RHEA:57720"/>
        <dbReference type="ChEBI" id="CHEBI:15377"/>
        <dbReference type="ChEBI" id="CHEBI:15378"/>
        <dbReference type="ChEBI" id="CHEBI:30616"/>
        <dbReference type="ChEBI" id="CHEBI:43474"/>
        <dbReference type="ChEBI" id="CHEBI:456216"/>
        <dbReference type="EC" id="7.1.2.2"/>
    </reaction>
</comment>
<feature type="domain" description="ATP synthase alpha subunit C-terminal" evidence="16">
    <location>
        <begin position="379"/>
        <end position="504"/>
    </location>
</feature>
<feature type="binding site" evidence="14">
    <location>
        <begin position="169"/>
        <end position="176"/>
    </location>
    <ligand>
        <name>ATP</name>
        <dbReference type="ChEBI" id="CHEBI:30616"/>
    </ligand>
</feature>
<dbReference type="CDD" id="cd18113">
    <property type="entry name" value="ATP-synt_F1_alpha_C"/>
    <property type="match status" value="1"/>
</dbReference>
<evidence type="ECO:0000256" key="8">
    <source>
        <dbReference type="ARBA" id="ARBA00022967"/>
    </source>
</evidence>
<dbReference type="FunFam" id="3.40.50.300:FF:002432">
    <property type="entry name" value="ATP synthase subunit alpha, mitochondrial"/>
    <property type="match status" value="1"/>
</dbReference>
<comment type="subunit">
    <text evidence="13">F-type ATPases have 2 components, CF(1) - the catalytic core - and CF(0) - the membrane proton channel. CF(1) has five subunits: alpha(3), beta(3), gamma(1), delta(1), epsilon(1). CF(0) has four main subunits: a(1), b(1), b'(1) and c(9-12).</text>
</comment>
<evidence type="ECO:0000313" key="18">
    <source>
        <dbReference type="EMBL" id="OAN54004.1"/>
    </source>
</evidence>
<dbReference type="InterPro" id="IPR004100">
    <property type="entry name" value="ATPase_F1/V1/A1_a/bsu_N"/>
</dbReference>
<keyword evidence="4 14" id="KW-0813">Transport</keyword>
<comment type="caution">
    <text evidence="18">The sequence shown here is derived from an EMBL/GenBank/DDBJ whole genome shotgun (WGS) entry which is preliminary data.</text>
</comment>
<dbReference type="OrthoDB" id="9803053at2"/>